<evidence type="ECO:0000256" key="5">
    <source>
        <dbReference type="ARBA" id="ARBA00022605"/>
    </source>
</evidence>
<keyword evidence="4" id="KW-0963">Cytoplasm</keyword>
<comment type="caution">
    <text evidence="11">The sequence shown here is derived from an EMBL/GenBank/DDBJ whole genome shotgun (WGS) entry which is preliminary data.</text>
</comment>
<sequence length="310" mass="34924">MIELRHLRTLIALRETGSLVEAAERVHLTQSALSHQIKDLEDRLDCSLFIRKTKPVVFTSAGQRLLSLADDILPMVRSAERDIARLAGGETGRLNIAIECHSCFQWLMPTINQYRDSWPEVEMDLVSGFNFAPLPALARGELDLVITSDPMDIPTLSYIPLFSYEALLALAKRHPLAKKNYIEASDLVQETLICYPIDHDRLDVFTRFLDPAGEEPAAVRYAELTIMMIQLVASGRGVCALPNWALTEYLERDYVVARPLTNKGVWSTLYAAVREEQKDAEYIQDFIRTAQDMSFQTLQGIRSPDALKAG</sequence>
<dbReference type="InterPro" id="IPR005119">
    <property type="entry name" value="LysR_subst-bd"/>
</dbReference>
<dbReference type="RefSeq" id="WP_027313497.1">
    <property type="nucleotide sequence ID" value="NZ_JBHLZN010000001.1"/>
</dbReference>
<protein>
    <recommendedName>
        <fullName evidence="3">HTH-type transcriptional regulator MetR</fullName>
    </recommendedName>
</protein>
<evidence type="ECO:0000256" key="3">
    <source>
        <dbReference type="ARBA" id="ARBA00019365"/>
    </source>
</evidence>
<keyword evidence="12" id="KW-1185">Reference proteome</keyword>
<dbReference type="Pfam" id="PF00126">
    <property type="entry name" value="HTH_1"/>
    <property type="match status" value="1"/>
</dbReference>
<evidence type="ECO:0000256" key="7">
    <source>
        <dbReference type="ARBA" id="ARBA00023125"/>
    </source>
</evidence>
<reference evidence="11 12" key="1">
    <citation type="submission" date="2024-09" db="EMBL/GenBank/DDBJ databases">
        <authorList>
            <person name="Sun Q."/>
            <person name="Mori K."/>
        </authorList>
    </citation>
    <scope>NUCLEOTIDE SEQUENCE [LARGE SCALE GENOMIC DNA]</scope>
    <source>
        <strain evidence="11 12">ATCC 51285</strain>
    </source>
</reference>
<evidence type="ECO:0000256" key="8">
    <source>
        <dbReference type="ARBA" id="ARBA00023163"/>
    </source>
</evidence>
<dbReference type="InterPro" id="IPR036390">
    <property type="entry name" value="WH_DNA-bd_sf"/>
</dbReference>
<keyword evidence="9" id="KW-0486">Methionine biosynthesis</keyword>
<keyword evidence="5" id="KW-0028">Amino-acid biosynthesis</keyword>
<dbReference type="Proteomes" id="UP001589628">
    <property type="component" value="Unassembled WGS sequence"/>
</dbReference>
<keyword evidence="6" id="KW-0805">Transcription regulation</keyword>
<proteinExistence type="inferred from homology"/>
<dbReference type="InterPro" id="IPR036388">
    <property type="entry name" value="WH-like_DNA-bd_sf"/>
</dbReference>
<comment type="similarity">
    <text evidence="2">Belongs to the LysR transcriptional regulatory family.</text>
</comment>
<dbReference type="SUPFAM" id="SSF46785">
    <property type="entry name" value="Winged helix' DNA-binding domain"/>
    <property type="match status" value="1"/>
</dbReference>
<name>A0ABV5Z6F7_9GAMM</name>
<comment type="subcellular location">
    <subcellularLocation>
        <location evidence="1">Cytoplasm</location>
    </subcellularLocation>
</comment>
<keyword evidence="7" id="KW-0238">DNA-binding</keyword>
<organism evidence="11 12">
    <name type="scientific">Balneatrix alpica</name>
    <dbReference type="NCBI Taxonomy" id="75684"/>
    <lineage>
        <taxon>Bacteria</taxon>
        <taxon>Pseudomonadati</taxon>
        <taxon>Pseudomonadota</taxon>
        <taxon>Gammaproteobacteria</taxon>
        <taxon>Oceanospirillales</taxon>
        <taxon>Balneatrichaceae</taxon>
        <taxon>Balneatrix</taxon>
    </lineage>
</organism>
<dbReference type="PRINTS" id="PR00039">
    <property type="entry name" value="HTHLYSR"/>
</dbReference>
<dbReference type="Pfam" id="PF03466">
    <property type="entry name" value="LysR_substrate"/>
    <property type="match status" value="1"/>
</dbReference>
<dbReference type="InterPro" id="IPR000847">
    <property type="entry name" value="LysR_HTH_N"/>
</dbReference>
<dbReference type="PANTHER" id="PTHR30346">
    <property type="entry name" value="TRANSCRIPTIONAL DUAL REGULATOR HCAR-RELATED"/>
    <property type="match status" value="1"/>
</dbReference>
<evidence type="ECO:0000256" key="6">
    <source>
        <dbReference type="ARBA" id="ARBA00023015"/>
    </source>
</evidence>
<dbReference type="PANTHER" id="PTHR30346:SF28">
    <property type="entry name" value="HTH-TYPE TRANSCRIPTIONAL REGULATOR CYNR"/>
    <property type="match status" value="1"/>
</dbReference>
<dbReference type="Gene3D" id="1.10.10.10">
    <property type="entry name" value="Winged helix-like DNA-binding domain superfamily/Winged helix DNA-binding domain"/>
    <property type="match status" value="1"/>
</dbReference>
<dbReference type="Gene3D" id="3.40.190.10">
    <property type="entry name" value="Periplasmic binding protein-like II"/>
    <property type="match status" value="2"/>
</dbReference>
<evidence type="ECO:0000256" key="1">
    <source>
        <dbReference type="ARBA" id="ARBA00004496"/>
    </source>
</evidence>
<feature type="domain" description="HTH lysR-type" evidence="10">
    <location>
        <begin position="2"/>
        <end position="59"/>
    </location>
</feature>
<gene>
    <name evidence="11" type="ORF">ACFFLH_00335</name>
</gene>
<dbReference type="EMBL" id="JBHLZN010000001">
    <property type="protein sequence ID" value="MFB9884861.1"/>
    <property type="molecule type" value="Genomic_DNA"/>
</dbReference>
<evidence type="ECO:0000313" key="11">
    <source>
        <dbReference type="EMBL" id="MFB9884861.1"/>
    </source>
</evidence>
<keyword evidence="8" id="KW-0804">Transcription</keyword>
<accession>A0ABV5Z6F7</accession>
<evidence type="ECO:0000259" key="10">
    <source>
        <dbReference type="PROSITE" id="PS50931"/>
    </source>
</evidence>
<evidence type="ECO:0000256" key="2">
    <source>
        <dbReference type="ARBA" id="ARBA00009437"/>
    </source>
</evidence>
<dbReference type="PROSITE" id="PS50931">
    <property type="entry name" value="HTH_LYSR"/>
    <property type="match status" value="1"/>
</dbReference>
<evidence type="ECO:0000256" key="4">
    <source>
        <dbReference type="ARBA" id="ARBA00022490"/>
    </source>
</evidence>
<dbReference type="InterPro" id="IPR037406">
    <property type="entry name" value="MetR_PBP2"/>
</dbReference>
<dbReference type="SUPFAM" id="SSF53850">
    <property type="entry name" value="Periplasmic binding protein-like II"/>
    <property type="match status" value="1"/>
</dbReference>
<evidence type="ECO:0000256" key="9">
    <source>
        <dbReference type="ARBA" id="ARBA00023167"/>
    </source>
</evidence>
<dbReference type="CDD" id="cd08441">
    <property type="entry name" value="PBP2_MetR"/>
    <property type="match status" value="1"/>
</dbReference>
<evidence type="ECO:0000313" key="12">
    <source>
        <dbReference type="Proteomes" id="UP001589628"/>
    </source>
</evidence>